<feature type="transmembrane region" description="Helical" evidence="8">
    <location>
        <begin position="45"/>
        <end position="67"/>
    </location>
</feature>
<organism evidence="9 10">
    <name type="scientific">Ramlibacter aquaticus</name>
    <dbReference type="NCBI Taxonomy" id="2780094"/>
    <lineage>
        <taxon>Bacteria</taxon>
        <taxon>Pseudomonadati</taxon>
        <taxon>Pseudomonadota</taxon>
        <taxon>Betaproteobacteria</taxon>
        <taxon>Burkholderiales</taxon>
        <taxon>Comamonadaceae</taxon>
        <taxon>Ramlibacter</taxon>
    </lineage>
</organism>
<comment type="subcellular location">
    <subcellularLocation>
        <location evidence="1">Cell membrane</location>
        <topology evidence="1">Multi-pass membrane protein</topology>
    </subcellularLocation>
</comment>
<evidence type="ECO:0000313" key="9">
    <source>
        <dbReference type="EMBL" id="MBE7941058.1"/>
    </source>
</evidence>
<comment type="caution">
    <text evidence="9">The sequence shown here is derived from an EMBL/GenBank/DDBJ whole genome shotgun (WGS) entry which is preliminary data.</text>
</comment>
<reference evidence="9 10" key="1">
    <citation type="submission" date="2020-10" db="EMBL/GenBank/DDBJ databases">
        <title>Draft genome of Ramlibacter aquaticus LMG 30558.</title>
        <authorList>
            <person name="Props R."/>
        </authorList>
    </citation>
    <scope>NUCLEOTIDE SEQUENCE [LARGE SCALE GENOMIC DNA]</scope>
    <source>
        <strain evidence="9 10">LMG 30558</strain>
    </source>
</reference>
<evidence type="ECO:0000256" key="5">
    <source>
        <dbReference type="ARBA" id="ARBA00022692"/>
    </source>
</evidence>
<dbReference type="EMBL" id="JADDOJ010000038">
    <property type="protein sequence ID" value="MBE7941058.1"/>
    <property type="molecule type" value="Genomic_DNA"/>
</dbReference>
<accession>A0ABR9SFG5</accession>
<comment type="similarity">
    <text evidence="2">Belongs to the autoinducer-2 exporter (AI-2E) (TC 2.A.86) family.</text>
</comment>
<dbReference type="Pfam" id="PF01594">
    <property type="entry name" value="AI-2E_transport"/>
    <property type="match status" value="1"/>
</dbReference>
<dbReference type="RefSeq" id="WP_193780600.1">
    <property type="nucleotide sequence ID" value="NZ_JADDOJ010000038.1"/>
</dbReference>
<gene>
    <name evidence="9" type="ORF">IM725_10800</name>
</gene>
<dbReference type="Proteomes" id="UP000715965">
    <property type="component" value="Unassembled WGS sequence"/>
</dbReference>
<dbReference type="PANTHER" id="PTHR21716:SF53">
    <property type="entry name" value="PERMEASE PERM-RELATED"/>
    <property type="match status" value="1"/>
</dbReference>
<dbReference type="PANTHER" id="PTHR21716">
    <property type="entry name" value="TRANSMEMBRANE PROTEIN"/>
    <property type="match status" value="1"/>
</dbReference>
<evidence type="ECO:0000256" key="8">
    <source>
        <dbReference type="SAM" id="Phobius"/>
    </source>
</evidence>
<keyword evidence="7 8" id="KW-0472">Membrane</keyword>
<feature type="transmembrane region" description="Helical" evidence="8">
    <location>
        <begin position="79"/>
        <end position="99"/>
    </location>
</feature>
<proteinExistence type="inferred from homology"/>
<feature type="transmembrane region" description="Helical" evidence="8">
    <location>
        <begin position="105"/>
        <end position="124"/>
    </location>
</feature>
<evidence type="ECO:0000313" key="10">
    <source>
        <dbReference type="Proteomes" id="UP000715965"/>
    </source>
</evidence>
<evidence type="ECO:0000256" key="2">
    <source>
        <dbReference type="ARBA" id="ARBA00009773"/>
    </source>
</evidence>
<keyword evidence="6 8" id="KW-1133">Transmembrane helix</keyword>
<feature type="transmembrane region" description="Helical" evidence="8">
    <location>
        <begin position="136"/>
        <end position="158"/>
    </location>
</feature>
<sequence>MFILLEQEGLRDRMIRLAGEAQAGRTMQAVEDAAQGVSSFLLSQLIVNLIFGVVLGSALWLVGVPHAVLWGPVSALARFVPYVGPLAAAALIGAFAAAVDPGWTLMIWSLAVFVLLELPVANILEPTVYGHSSGIAPLGVIVAALFWGILWGPVGLLLSTPITLCLVVAGRHVRVLAPITILFGEAPGLQAGLRLYQRALSGAPGEIVAAARVYLRRSNFARYCDQIVLPGLALADADGRAGRIGSEQQSRVRLTIAAAASALGADKRHAGASRRRRSTSLIDANVGAHLHAVRQQRLGRSGGGREARIRRSCCASRWNRRMTRSSPTCWPSRCATKA</sequence>
<evidence type="ECO:0000256" key="1">
    <source>
        <dbReference type="ARBA" id="ARBA00004651"/>
    </source>
</evidence>
<evidence type="ECO:0000256" key="6">
    <source>
        <dbReference type="ARBA" id="ARBA00022989"/>
    </source>
</evidence>
<evidence type="ECO:0000256" key="3">
    <source>
        <dbReference type="ARBA" id="ARBA00022448"/>
    </source>
</evidence>
<keyword evidence="4" id="KW-1003">Cell membrane</keyword>
<keyword evidence="5 8" id="KW-0812">Transmembrane</keyword>
<keyword evidence="3" id="KW-0813">Transport</keyword>
<protein>
    <submittedName>
        <fullName evidence="9">AI-2E family transporter</fullName>
    </submittedName>
</protein>
<evidence type="ECO:0000256" key="7">
    <source>
        <dbReference type="ARBA" id="ARBA00023136"/>
    </source>
</evidence>
<keyword evidence="10" id="KW-1185">Reference proteome</keyword>
<name>A0ABR9SFG5_9BURK</name>
<dbReference type="InterPro" id="IPR002549">
    <property type="entry name" value="AI-2E-like"/>
</dbReference>
<evidence type="ECO:0000256" key="4">
    <source>
        <dbReference type="ARBA" id="ARBA00022475"/>
    </source>
</evidence>